<evidence type="ECO:0000256" key="10">
    <source>
        <dbReference type="ARBA" id="ARBA00022741"/>
    </source>
</evidence>
<keyword evidence="10" id="KW-0547">Nucleotide-binding</keyword>
<dbReference type="Pfam" id="PF08447">
    <property type="entry name" value="PAS_3"/>
    <property type="match status" value="2"/>
</dbReference>
<dbReference type="InterPro" id="IPR000014">
    <property type="entry name" value="PAS"/>
</dbReference>
<keyword evidence="5" id="KW-0716">Sensory transduction</keyword>
<evidence type="ECO:0000259" key="17">
    <source>
        <dbReference type="PROSITE" id="PS50113"/>
    </source>
</evidence>
<evidence type="ECO:0000256" key="2">
    <source>
        <dbReference type="ARBA" id="ARBA00012438"/>
    </source>
</evidence>
<evidence type="ECO:0000256" key="6">
    <source>
        <dbReference type="ARBA" id="ARBA00022630"/>
    </source>
</evidence>
<keyword evidence="7" id="KW-0288">FMN</keyword>
<dbReference type="SMART" id="SM00065">
    <property type="entry name" value="GAF"/>
    <property type="match status" value="1"/>
</dbReference>
<keyword evidence="9" id="KW-0677">Repeat</keyword>
<keyword evidence="11" id="KW-0418">Kinase</keyword>
<dbReference type="PROSITE" id="PS50112">
    <property type="entry name" value="PAS"/>
    <property type="match status" value="1"/>
</dbReference>
<dbReference type="InterPro" id="IPR013655">
    <property type="entry name" value="PAS_fold_3"/>
</dbReference>
<evidence type="ECO:0000256" key="8">
    <source>
        <dbReference type="ARBA" id="ARBA00022679"/>
    </source>
</evidence>
<evidence type="ECO:0000256" key="12">
    <source>
        <dbReference type="ARBA" id="ARBA00022840"/>
    </source>
</evidence>
<keyword evidence="15" id="KW-0675">Receptor</keyword>
<evidence type="ECO:0000256" key="7">
    <source>
        <dbReference type="ARBA" id="ARBA00022643"/>
    </source>
</evidence>
<dbReference type="InterPro" id="IPR013656">
    <property type="entry name" value="PAS_4"/>
</dbReference>
<keyword evidence="19" id="KW-1185">Reference proteome</keyword>
<accession>A0ABS6HCS4</accession>
<reference evidence="18 19" key="1">
    <citation type="submission" date="2021-01" db="EMBL/GenBank/DDBJ databases">
        <title>Roseomonas sp. nov, a bacterium isolated from an oil production mixture in Yumen Oilfield.</title>
        <authorList>
            <person name="Wu D."/>
        </authorList>
    </citation>
    <scope>NUCLEOTIDE SEQUENCE [LARGE SCALE GENOMIC DNA]</scope>
    <source>
        <strain evidence="18 19">ROY-5-3</strain>
    </source>
</reference>
<evidence type="ECO:0000256" key="14">
    <source>
        <dbReference type="ARBA" id="ARBA00023026"/>
    </source>
</evidence>
<proteinExistence type="predicted"/>
<evidence type="ECO:0000256" key="4">
    <source>
        <dbReference type="ARBA" id="ARBA00022553"/>
    </source>
</evidence>
<dbReference type="SMART" id="SM00086">
    <property type="entry name" value="PAC"/>
    <property type="match status" value="2"/>
</dbReference>
<evidence type="ECO:0000256" key="3">
    <source>
        <dbReference type="ARBA" id="ARBA00022543"/>
    </source>
</evidence>
<feature type="domain" description="PAS" evidence="16">
    <location>
        <begin position="419"/>
        <end position="489"/>
    </location>
</feature>
<evidence type="ECO:0000313" key="18">
    <source>
        <dbReference type="EMBL" id="MBU8546532.1"/>
    </source>
</evidence>
<evidence type="ECO:0000313" key="19">
    <source>
        <dbReference type="Proteomes" id="UP000689967"/>
    </source>
</evidence>
<dbReference type="PROSITE" id="PS50113">
    <property type="entry name" value="PAC"/>
    <property type="match status" value="2"/>
</dbReference>
<dbReference type="EMBL" id="JAERQM010000008">
    <property type="protein sequence ID" value="MBU8546532.1"/>
    <property type="molecule type" value="Genomic_DNA"/>
</dbReference>
<dbReference type="Pfam" id="PF07536">
    <property type="entry name" value="HWE_HK"/>
    <property type="match status" value="1"/>
</dbReference>
<dbReference type="EC" id="2.7.13.3" evidence="2"/>
<dbReference type="InterPro" id="IPR011102">
    <property type="entry name" value="Sig_transdc_His_kinase_HWE"/>
</dbReference>
<evidence type="ECO:0000256" key="15">
    <source>
        <dbReference type="ARBA" id="ARBA00023170"/>
    </source>
</evidence>
<keyword evidence="8" id="KW-0808">Transferase</keyword>
<evidence type="ECO:0000256" key="9">
    <source>
        <dbReference type="ARBA" id="ARBA00022737"/>
    </source>
</evidence>
<dbReference type="SMART" id="SM00911">
    <property type="entry name" value="HWE_HK"/>
    <property type="match status" value="1"/>
</dbReference>
<evidence type="ECO:0000259" key="16">
    <source>
        <dbReference type="PROSITE" id="PS50112"/>
    </source>
</evidence>
<feature type="domain" description="PAC" evidence="17">
    <location>
        <begin position="619"/>
        <end position="673"/>
    </location>
</feature>
<organism evidence="18 19">
    <name type="scientific">Falsiroseomonas oleicola</name>
    <dbReference type="NCBI Taxonomy" id="2801474"/>
    <lineage>
        <taxon>Bacteria</taxon>
        <taxon>Pseudomonadati</taxon>
        <taxon>Pseudomonadota</taxon>
        <taxon>Alphaproteobacteria</taxon>
        <taxon>Acetobacterales</taxon>
        <taxon>Roseomonadaceae</taxon>
        <taxon>Falsiroseomonas</taxon>
    </lineage>
</organism>
<dbReference type="PANTHER" id="PTHR41523">
    <property type="entry name" value="TWO-COMPONENT SYSTEM SENSOR PROTEIN"/>
    <property type="match status" value="1"/>
</dbReference>
<dbReference type="CDD" id="cd00130">
    <property type="entry name" value="PAS"/>
    <property type="match status" value="3"/>
</dbReference>
<evidence type="ECO:0000256" key="13">
    <source>
        <dbReference type="ARBA" id="ARBA00022991"/>
    </source>
</evidence>
<dbReference type="PANTHER" id="PTHR41523:SF8">
    <property type="entry name" value="ETHYLENE RESPONSE SENSOR PROTEIN"/>
    <property type="match status" value="1"/>
</dbReference>
<evidence type="ECO:0000256" key="5">
    <source>
        <dbReference type="ARBA" id="ARBA00022606"/>
    </source>
</evidence>
<gene>
    <name evidence="18" type="ORF">JJQ90_22615</name>
</gene>
<name>A0ABS6HCS4_9PROT</name>
<evidence type="ECO:0000256" key="1">
    <source>
        <dbReference type="ARBA" id="ARBA00000085"/>
    </source>
</evidence>
<dbReference type="Proteomes" id="UP000689967">
    <property type="component" value="Unassembled WGS sequence"/>
</dbReference>
<keyword evidence="4" id="KW-0597">Phosphoprotein</keyword>
<keyword evidence="14" id="KW-0843">Virulence</keyword>
<dbReference type="Pfam" id="PF08448">
    <property type="entry name" value="PAS_4"/>
    <property type="match status" value="2"/>
</dbReference>
<sequence>MVSTGEADWSGTPLGPMAGWSSALRGFSDLVREHAGPAALIWGPDLSCLHNPAFAPLLPPDAPQGQACGLLWPGADGIAAMVRAALAGRPGRLASLERPGPRFFDLLAVPLRDLEGCIAGALLTATDITRPVLAERRDGFLLDLDAALRDLDAPETLLRTATAALGRHLAAGRCAFAEVDATETSCGIAADWTDGTLPSAPGTWPLARFGAGIATLRAGRPLGLDVAEADGGLTVPLLKQGRLAALLGLHHPTPRRWTESEAALALEVAERLWSALRRRRAEAALRASEARLRRVQQVGRVGGFEIDLRTGQNLRSPEYMDLQGRDALPAEEQHADWVARLHPEDRVRAETRFLDAIAPDSVATEYAQEYRIVTPAGAVRWIAARAEIQRDASGRALRMLGAHVDVTELKQAEAALAESVQRAREVLESLGDMLYALDAQGAIRFASRRALELWGLRREEVLGRDFLDLFPTVRGSQSWEAIERVIATGQEAHLCARSPLAGTWFELNIHPAQGGGVTVAARDVEAARQAEIQRRMAEVALRGSVERLRLAQEAGQVGTWEWDIRTGDVHWSESCHRLYGTDPAEPIDLLRWRRGVEAADRPRVETGLRRLLAGDQRDWAEEFRIRRVHDGALRWIAERGEVVRDRVTGQALRLLGVALDVTERRESEERQTVLMRELDHRAKNALAVVQAAVRMTPKDDPEAFANAVLGRIAALARAHTLLADGKWDGVGLQELVAAELAPFLAADGQPLVRVEGPPVRIAPTAAQALSMALHELATNAIRHGALSVPGGQVSLGWFSESGLLHLRWIETGGPPLAAPPRRQGFGTRVLEATIAGQLGGSIAMDWRPEGLLCQMTMPLARASAPDLERELANSAHALPRRAAYRN</sequence>
<dbReference type="Pfam" id="PF01590">
    <property type="entry name" value="GAF"/>
    <property type="match status" value="1"/>
</dbReference>
<feature type="domain" description="PAC" evidence="17">
    <location>
        <begin position="366"/>
        <end position="418"/>
    </location>
</feature>
<dbReference type="InterPro" id="IPR000700">
    <property type="entry name" value="PAS-assoc_C"/>
</dbReference>
<dbReference type="InterPro" id="IPR003018">
    <property type="entry name" value="GAF"/>
</dbReference>
<keyword evidence="13" id="KW-0157">Chromophore</keyword>
<dbReference type="InterPro" id="IPR001610">
    <property type="entry name" value="PAC"/>
</dbReference>
<comment type="catalytic activity">
    <reaction evidence="1">
        <text>ATP + protein L-histidine = ADP + protein N-phospho-L-histidine.</text>
        <dbReference type="EC" id="2.7.13.3"/>
    </reaction>
</comment>
<dbReference type="SMART" id="SM00091">
    <property type="entry name" value="PAS"/>
    <property type="match status" value="3"/>
</dbReference>
<protein>
    <recommendedName>
        <fullName evidence="2">histidine kinase</fullName>
        <ecNumber evidence="2">2.7.13.3</ecNumber>
    </recommendedName>
</protein>
<keyword evidence="12" id="KW-0067">ATP-binding</keyword>
<dbReference type="RefSeq" id="WP_216878554.1">
    <property type="nucleotide sequence ID" value="NZ_JAERQM010000008.1"/>
</dbReference>
<keyword evidence="6" id="KW-0285">Flavoprotein</keyword>
<comment type="caution">
    <text evidence="18">The sequence shown here is derived from an EMBL/GenBank/DDBJ whole genome shotgun (WGS) entry which is preliminary data.</text>
</comment>
<keyword evidence="3" id="KW-0600">Photoreceptor protein</keyword>
<evidence type="ECO:0000256" key="11">
    <source>
        <dbReference type="ARBA" id="ARBA00022777"/>
    </source>
</evidence>
<dbReference type="NCBIfam" id="TIGR00229">
    <property type="entry name" value="sensory_box"/>
    <property type="match status" value="2"/>
</dbReference>